<name>A0A9D2EC24_9MICO</name>
<feature type="transmembrane region" description="Helical" evidence="1">
    <location>
        <begin position="12"/>
        <end position="35"/>
    </location>
</feature>
<reference evidence="2" key="1">
    <citation type="journal article" date="2021" name="PeerJ">
        <title>Extensive microbial diversity within the chicken gut microbiome revealed by metagenomics and culture.</title>
        <authorList>
            <person name="Gilroy R."/>
            <person name="Ravi A."/>
            <person name="Getino M."/>
            <person name="Pursley I."/>
            <person name="Horton D.L."/>
            <person name="Alikhan N.F."/>
            <person name="Baker D."/>
            <person name="Gharbi K."/>
            <person name="Hall N."/>
            <person name="Watson M."/>
            <person name="Adriaenssens E.M."/>
            <person name="Foster-Nyarko E."/>
            <person name="Jarju S."/>
            <person name="Secka A."/>
            <person name="Antonio M."/>
            <person name="Oren A."/>
            <person name="Chaudhuri R.R."/>
            <person name="La Ragione R."/>
            <person name="Hildebrand F."/>
            <person name="Pallen M.J."/>
        </authorList>
    </citation>
    <scope>NUCLEOTIDE SEQUENCE</scope>
    <source>
        <strain evidence="2">ChiGjej4B4-7305</strain>
    </source>
</reference>
<dbReference type="Proteomes" id="UP000824037">
    <property type="component" value="Unassembled WGS sequence"/>
</dbReference>
<comment type="caution">
    <text evidence="2">The sequence shown here is derived from an EMBL/GenBank/DDBJ whole genome shotgun (WGS) entry which is preliminary data.</text>
</comment>
<feature type="transmembrane region" description="Helical" evidence="1">
    <location>
        <begin position="55"/>
        <end position="78"/>
    </location>
</feature>
<dbReference type="Pfam" id="PF11188">
    <property type="entry name" value="DUF2975"/>
    <property type="match status" value="1"/>
</dbReference>
<keyword evidence="1" id="KW-1133">Transmembrane helix</keyword>
<dbReference type="EMBL" id="DXBY01000049">
    <property type="protein sequence ID" value="HIZ34630.1"/>
    <property type="molecule type" value="Genomic_DNA"/>
</dbReference>
<dbReference type="AlphaFoldDB" id="A0A9D2EC24"/>
<evidence type="ECO:0000313" key="2">
    <source>
        <dbReference type="EMBL" id="HIZ34630.1"/>
    </source>
</evidence>
<sequence>MSPDYTRPSLGLVIVTQVVLCILFLVGLGAIALLPSVSSGVATSLPEFAELRDPLLAVAVGFTFLGLIALAMVALLVYRIYAGTVLTRTSLLWVDVIVATLACALVLIVTGSVTISNGEAGSPFLLLVQAMACLTLTALACITLVLRSLLRNAIGMRAELDEVV</sequence>
<gene>
    <name evidence="2" type="ORF">H9815_02540</name>
</gene>
<evidence type="ECO:0000256" key="1">
    <source>
        <dbReference type="SAM" id="Phobius"/>
    </source>
</evidence>
<dbReference type="InterPro" id="IPR021354">
    <property type="entry name" value="DUF2975"/>
</dbReference>
<organism evidence="2 3">
    <name type="scientific">Candidatus Ruania gallistercoris</name>
    <dbReference type="NCBI Taxonomy" id="2838746"/>
    <lineage>
        <taxon>Bacteria</taxon>
        <taxon>Bacillati</taxon>
        <taxon>Actinomycetota</taxon>
        <taxon>Actinomycetes</taxon>
        <taxon>Micrococcales</taxon>
        <taxon>Ruaniaceae</taxon>
        <taxon>Ruania</taxon>
    </lineage>
</organism>
<accession>A0A9D2EC24</accession>
<keyword evidence="1" id="KW-0472">Membrane</keyword>
<feature type="transmembrane region" description="Helical" evidence="1">
    <location>
        <begin position="124"/>
        <end position="146"/>
    </location>
</feature>
<protein>
    <submittedName>
        <fullName evidence="2">DUF2975 domain-containing protein</fullName>
    </submittedName>
</protein>
<proteinExistence type="predicted"/>
<feature type="transmembrane region" description="Helical" evidence="1">
    <location>
        <begin position="90"/>
        <end position="112"/>
    </location>
</feature>
<keyword evidence="1" id="KW-0812">Transmembrane</keyword>
<reference evidence="2" key="2">
    <citation type="submission" date="2021-04" db="EMBL/GenBank/DDBJ databases">
        <authorList>
            <person name="Gilroy R."/>
        </authorList>
    </citation>
    <scope>NUCLEOTIDE SEQUENCE</scope>
    <source>
        <strain evidence="2">ChiGjej4B4-7305</strain>
    </source>
</reference>
<evidence type="ECO:0000313" key="3">
    <source>
        <dbReference type="Proteomes" id="UP000824037"/>
    </source>
</evidence>